<evidence type="ECO:0000256" key="1">
    <source>
        <dbReference type="SAM" id="MobiDB-lite"/>
    </source>
</evidence>
<sequence>MVEKKIGETPDVMKVVEEAVVTGDFAAMERAVNRSRWDMEVEGSDPTAQEPVAKKPKYDYPRVPY</sequence>
<gene>
    <name evidence="2" type="ORF">A3B45_05250</name>
</gene>
<comment type="caution">
    <text evidence="2">The sequence shown here is derived from an EMBL/GenBank/DDBJ whole genome shotgun (WGS) entry which is preliminary data.</text>
</comment>
<reference evidence="2 3" key="1">
    <citation type="journal article" date="2016" name="Nat. Commun.">
        <title>Thousands of microbial genomes shed light on interconnected biogeochemical processes in an aquifer system.</title>
        <authorList>
            <person name="Anantharaman K."/>
            <person name="Brown C.T."/>
            <person name="Hug L.A."/>
            <person name="Sharon I."/>
            <person name="Castelle C.J."/>
            <person name="Probst A.J."/>
            <person name="Thomas B.C."/>
            <person name="Singh A."/>
            <person name="Wilkins M.J."/>
            <person name="Karaoz U."/>
            <person name="Brodie E.L."/>
            <person name="Williams K.H."/>
            <person name="Hubbard S.S."/>
            <person name="Banfield J.F."/>
        </authorList>
    </citation>
    <scope>NUCLEOTIDE SEQUENCE [LARGE SCALE GENOMIC DNA]</scope>
</reference>
<dbReference type="Proteomes" id="UP000178565">
    <property type="component" value="Unassembled WGS sequence"/>
</dbReference>
<proteinExistence type="predicted"/>
<feature type="compositionally biased region" description="Basic and acidic residues" evidence="1">
    <location>
        <begin position="52"/>
        <end position="65"/>
    </location>
</feature>
<accession>A0A1F5KQW1</accession>
<evidence type="ECO:0000313" key="3">
    <source>
        <dbReference type="Proteomes" id="UP000178565"/>
    </source>
</evidence>
<organism evidence="2 3">
    <name type="scientific">Candidatus Daviesbacteria bacterium RIFCSPLOWO2_01_FULL_39_12</name>
    <dbReference type="NCBI Taxonomy" id="1797785"/>
    <lineage>
        <taxon>Bacteria</taxon>
        <taxon>Candidatus Daviesiibacteriota</taxon>
    </lineage>
</organism>
<dbReference type="AlphaFoldDB" id="A0A1F5KQW1"/>
<feature type="region of interest" description="Disordered" evidence="1">
    <location>
        <begin position="37"/>
        <end position="65"/>
    </location>
</feature>
<protein>
    <submittedName>
        <fullName evidence="2">Uncharacterized protein</fullName>
    </submittedName>
</protein>
<dbReference type="EMBL" id="MFDM01000019">
    <property type="protein sequence ID" value="OGE43011.1"/>
    <property type="molecule type" value="Genomic_DNA"/>
</dbReference>
<evidence type="ECO:0000313" key="2">
    <source>
        <dbReference type="EMBL" id="OGE43011.1"/>
    </source>
</evidence>
<name>A0A1F5KQW1_9BACT</name>